<dbReference type="Proteomes" id="UP000439903">
    <property type="component" value="Unassembled WGS sequence"/>
</dbReference>
<evidence type="ECO:0000256" key="1">
    <source>
        <dbReference type="ARBA" id="ARBA00004141"/>
    </source>
</evidence>
<evidence type="ECO:0000256" key="4">
    <source>
        <dbReference type="ARBA" id="ARBA00023136"/>
    </source>
</evidence>
<feature type="transmembrane region" description="Helical" evidence="5">
    <location>
        <begin position="20"/>
        <end position="43"/>
    </location>
</feature>
<dbReference type="OrthoDB" id="3251871at2759"/>
<evidence type="ECO:0008006" key="8">
    <source>
        <dbReference type="Google" id="ProtNLM"/>
    </source>
</evidence>
<feature type="transmembrane region" description="Helical" evidence="5">
    <location>
        <begin position="55"/>
        <end position="76"/>
    </location>
</feature>
<dbReference type="Gene3D" id="1.20.1070.10">
    <property type="entry name" value="Rhodopsin 7-helix transmembrane proteins"/>
    <property type="match status" value="1"/>
</dbReference>
<evidence type="ECO:0000313" key="7">
    <source>
        <dbReference type="Proteomes" id="UP000439903"/>
    </source>
</evidence>
<feature type="transmembrane region" description="Helical" evidence="5">
    <location>
        <begin position="256"/>
        <end position="279"/>
    </location>
</feature>
<keyword evidence="2 5" id="KW-0812">Transmembrane</keyword>
<evidence type="ECO:0000256" key="3">
    <source>
        <dbReference type="ARBA" id="ARBA00022989"/>
    </source>
</evidence>
<organism evidence="6 7">
    <name type="scientific">Gigaspora margarita</name>
    <dbReference type="NCBI Taxonomy" id="4874"/>
    <lineage>
        <taxon>Eukaryota</taxon>
        <taxon>Fungi</taxon>
        <taxon>Fungi incertae sedis</taxon>
        <taxon>Mucoromycota</taxon>
        <taxon>Glomeromycotina</taxon>
        <taxon>Glomeromycetes</taxon>
        <taxon>Diversisporales</taxon>
        <taxon>Gigasporaceae</taxon>
        <taxon>Gigaspora</taxon>
    </lineage>
</organism>
<dbReference type="GO" id="GO:0007189">
    <property type="term" value="P:adenylate cyclase-activating G protein-coupled receptor signaling pathway"/>
    <property type="evidence" value="ECO:0007669"/>
    <property type="project" value="TreeGrafter"/>
</dbReference>
<feature type="transmembrane region" description="Helical" evidence="5">
    <location>
        <begin position="168"/>
        <end position="194"/>
    </location>
</feature>
<protein>
    <recommendedName>
        <fullName evidence="8">G-protein coupled receptors family 2 profile 2 domain-containing protein</fullName>
    </recommendedName>
</protein>
<comment type="caution">
    <text evidence="6">The sequence shown here is derived from an EMBL/GenBank/DDBJ whole genome shotgun (WGS) entry which is preliminary data.</text>
</comment>
<feature type="transmembrane region" description="Helical" evidence="5">
    <location>
        <begin position="126"/>
        <end position="148"/>
    </location>
</feature>
<keyword evidence="7" id="KW-1185">Reference proteome</keyword>
<dbReference type="EMBL" id="WTPW01001950">
    <property type="protein sequence ID" value="KAF0405447.1"/>
    <property type="molecule type" value="Genomic_DNA"/>
</dbReference>
<proteinExistence type="predicted"/>
<keyword evidence="3 5" id="KW-1133">Transmembrane helix</keyword>
<dbReference type="GO" id="GO:0004930">
    <property type="term" value="F:G protein-coupled receptor activity"/>
    <property type="evidence" value="ECO:0007669"/>
    <property type="project" value="TreeGrafter"/>
</dbReference>
<dbReference type="PANTHER" id="PTHR23112:SF0">
    <property type="entry name" value="TRANSMEMBRANE PROTEIN 116"/>
    <property type="match status" value="1"/>
</dbReference>
<reference evidence="6 7" key="1">
    <citation type="journal article" date="2019" name="Environ. Microbiol.">
        <title>At the nexus of three kingdoms: the genome of the mycorrhizal fungus Gigaspora margarita provides insights into plant, endobacterial and fungal interactions.</title>
        <authorList>
            <person name="Venice F."/>
            <person name="Ghignone S."/>
            <person name="Salvioli di Fossalunga A."/>
            <person name="Amselem J."/>
            <person name="Novero M."/>
            <person name="Xianan X."/>
            <person name="Sedzielewska Toro K."/>
            <person name="Morin E."/>
            <person name="Lipzen A."/>
            <person name="Grigoriev I.V."/>
            <person name="Henrissat B."/>
            <person name="Martin F.M."/>
            <person name="Bonfante P."/>
        </authorList>
    </citation>
    <scope>NUCLEOTIDE SEQUENCE [LARGE SCALE GENOMIC DNA]</scope>
    <source>
        <strain evidence="6 7">BEG34</strain>
    </source>
</reference>
<dbReference type="PANTHER" id="PTHR23112">
    <property type="entry name" value="G PROTEIN-COUPLED RECEPTOR 157-RELATED"/>
    <property type="match status" value="1"/>
</dbReference>
<evidence type="ECO:0000313" key="6">
    <source>
        <dbReference type="EMBL" id="KAF0405447.1"/>
    </source>
</evidence>
<gene>
    <name evidence="6" type="ORF">F8M41_008928</name>
</gene>
<feature type="transmembrane region" description="Helical" evidence="5">
    <location>
        <begin position="88"/>
        <end position="114"/>
    </location>
</feature>
<dbReference type="AlphaFoldDB" id="A0A8H4A1Z1"/>
<evidence type="ECO:0000256" key="2">
    <source>
        <dbReference type="ARBA" id="ARBA00022692"/>
    </source>
</evidence>
<name>A0A8H4A1Z1_GIGMA</name>
<evidence type="ECO:0000256" key="5">
    <source>
        <dbReference type="SAM" id="Phobius"/>
    </source>
</evidence>
<keyword evidence="4 5" id="KW-0472">Membrane</keyword>
<comment type="subcellular location">
    <subcellularLocation>
        <location evidence="1">Membrane</location>
        <topology evidence="1">Multi-pass membrane protein</topology>
    </subcellularLocation>
</comment>
<sequence length="555" mass="63278">MASITPISKDQFNFIAQLCIPLNIISLISSVASCVTFGFIRIYYPNLADRVSFRLSFAALFCDIGYSVHILFLLSWNVGVSFSCIYSIWGVVFFGLSSLFFIVCIALNLHIIFIYEFRSHYNFEKFYFIIASLFAFLLSILPVVGNMYGYDGPELSCWYRDSGEEYNIIWQWLTLFGWIYASILYCAIVVIMVIRKLRSINKEINDVYGYSTSQLSNYPTLINKKVISSVVRRIIWYPLVPLVTQFSNSSVETYAYFYRVVSYPLLLLCVIGMSLQGLLNSLASTQDIAVTHAFQAVKLQLWISNVNSYENHYPHRSHNKGIIDEFSMLRKSNNCIELKGLNCNKTDIIKNDEVTNEDIINDNVNNNNNNNNLVLQPSFLEWLSYMLLIKLFSVPKNSSRFSSPGHSLIIDSFDGKKTNNSSTFFGMDDLKQDVTLDNQNEDQDIHLAYLDPVHLKDYSQLNLLSHCLYPSTSSDPLIGSSRSNTININNLCTPLNSTANIIDNDEGRIDINSESVKGVSKESTIRVSKESIKRFGSDIDISQEMETFKLMLKRL</sequence>
<dbReference type="GO" id="GO:0005886">
    <property type="term" value="C:plasma membrane"/>
    <property type="evidence" value="ECO:0007669"/>
    <property type="project" value="TreeGrafter"/>
</dbReference>
<accession>A0A8H4A1Z1</accession>